<dbReference type="Proteomes" id="UP000740883">
    <property type="component" value="Unassembled WGS sequence"/>
</dbReference>
<keyword evidence="1" id="KW-0812">Transmembrane</keyword>
<accession>A0A9P6KYQ6</accession>
<feature type="transmembrane region" description="Helical" evidence="1">
    <location>
        <begin position="7"/>
        <end position="27"/>
    </location>
</feature>
<sequence>MFKINRFFLFYLGVYYIQLCISMIIISKQIEIYKLECNSHNDIFFVSLCFSLMTFLEFYSISKFCFLLQIEGIVQLIPLKVCHYMFILGSIASAGTRFYGLAYMLCDGIFLAVFCFMKDESFSQVYHEYNFKIGMDVNIRNSFIVSQI</sequence>
<evidence type="ECO:0000256" key="1">
    <source>
        <dbReference type="SAM" id="Phobius"/>
    </source>
</evidence>
<organism evidence="2 3">
    <name type="scientific">Nosema granulosis</name>
    <dbReference type="NCBI Taxonomy" id="83296"/>
    <lineage>
        <taxon>Eukaryota</taxon>
        <taxon>Fungi</taxon>
        <taxon>Fungi incertae sedis</taxon>
        <taxon>Microsporidia</taxon>
        <taxon>Nosematidae</taxon>
        <taxon>Nosema</taxon>
    </lineage>
</organism>
<evidence type="ECO:0000313" key="2">
    <source>
        <dbReference type="EMBL" id="KAF9762629.1"/>
    </source>
</evidence>
<proteinExistence type="predicted"/>
<keyword evidence="1" id="KW-1133">Transmembrane helix</keyword>
<reference evidence="2 3" key="1">
    <citation type="journal article" date="2020" name="Genome Biol. Evol.">
        <title>Comparative genomics of strictly vertically transmitted, feminizing microsporidia endosymbionts of amphipod crustaceans.</title>
        <authorList>
            <person name="Cormier A."/>
            <person name="Chebbi M.A."/>
            <person name="Giraud I."/>
            <person name="Wattier R."/>
            <person name="Teixeira M."/>
            <person name="Gilbert C."/>
            <person name="Rigaud T."/>
            <person name="Cordaux R."/>
        </authorList>
    </citation>
    <scope>NUCLEOTIDE SEQUENCE [LARGE SCALE GENOMIC DNA]</scope>
    <source>
        <strain evidence="2 3">Ou3-Ou53</strain>
    </source>
</reference>
<keyword evidence="1" id="KW-0472">Membrane</keyword>
<name>A0A9P6KYQ6_9MICR</name>
<gene>
    <name evidence="2" type="ORF">NGRA_1893</name>
</gene>
<dbReference type="AlphaFoldDB" id="A0A9P6KYQ6"/>
<feature type="transmembrane region" description="Helical" evidence="1">
    <location>
        <begin position="98"/>
        <end position="117"/>
    </location>
</feature>
<dbReference type="EMBL" id="SBJO01000151">
    <property type="protein sequence ID" value="KAF9762629.1"/>
    <property type="molecule type" value="Genomic_DNA"/>
</dbReference>
<comment type="caution">
    <text evidence="2">The sequence shown here is derived from an EMBL/GenBank/DDBJ whole genome shotgun (WGS) entry which is preliminary data.</text>
</comment>
<feature type="transmembrane region" description="Helical" evidence="1">
    <location>
        <begin position="43"/>
        <end position="61"/>
    </location>
</feature>
<protein>
    <submittedName>
        <fullName evidence="2">Uncharacterized protein</fullName>
    </submittedName>
</protein>
<feature type="transmembrane region" description="Helical" evidence="1">
    <location>
        <begin position="73"/>
        <end position="92"/>
    </location>
</feature>
<keyword evidence="3" id="KW-1185">Reference proteome</keyword>
<evidence type="ECO:0000313" key="3">
    <source>
        <dbReference type="Proteomes" id="UP000740883"/>
    </source>
</evidence>